<dbReference type="AlphaFoldDB" id="A0A8H4W0L8"/>
<feature type="region of interest" description="Disordered" evidence="2">
    <location>
        <begin position="148"/>
        <end position="256"/>
    </location>
</feature>
<evidence type="ECO:0000313" key="3">
    <source>
        <dbReference type="EMBL" id="KAF4627375.1"/>
    </source>
</evidence>
<feature type="compositionally biased region" description="Polar residues" evidence="2">
    <location>
        <begin position="148"/>
        <end position="165"/>
    </location>
</feature>
<feature type="compositionally biased region" description="Low complexity" evidence="2">
    <location>
        <begin position="227"/>
        <end position="239"/>
    </location>
</feature>
<sequence length="416" mass="45706">MDQYYDPHSHFQRRPVHPIQYDYPNMSVQADMQNGTHGTQQAIDAQHIQYMMQVGPMVIGSGNQTGLETVPPGAWLGSHNSAGPIPTSAGLANSTPYSYWPHVDPQPCSTGNGSQPATQVTHPNMNMAMNTTYQNQIQNFGLKQSWEQSSLATSTSSPGTGQHIMSPQRPMHAPTAPWEPEPVSDAASTHATNNLDPSAEHSHLPPTREALSARAQSPTGPTPSPTPSSSSTPCPSQSPLALASEGDSRADDNVSTASTLVCPRCTDNENLKSILDEALARIGATFQTGQDAVVSRHMVKVQEMVKNVTNQVQEEVRNIVASQIQELTRKFEEQREELAKVRNDLQSLSDSHRISSEETKMRDENMSESFSKFTDRFDDHMEFLEGLEEPLTLPPARSRSRSHRQGLGSFRGQRRS</sequence>
<evidence type="ECO:0000256" key="2">
    <source>
        <dbReference type="SAM" id="MobiDB-lite"/>
    </source>
</evidence>
<feature type="region of interest" description="Disordered" evidence="2">
    <location>
        <begin position="386"/>
        <end position="416"/>
    </location>
</feature>
<proteinExistence type="predicted"/>
<dbReference type="Proteomes" id="UP000566819">
    <property type="component" value="Unassembled WGS sequence"/>
</dbReference>
<dbReference type="EMBL" id="JAAMPI010000979">
    <property type="protein sequence ID" value="KAF4627375.1"/>
    <property type="molecule type" value="Genomic_DNA"/>
</dbReference>
<evidence type="ECO:0000313" key="4">
    <source>
        <dbReference type="Proteomes" id="UP000566819"/>
    </source>
</evidence>
<name>A0A8H4W0L8_9HELO</name>
<feature type="coiled-coil region" evidence="1">
    <location>
        <begin position="317"/>
        <end position="351"/>
    </location>
</feature>
<gene>
    <name evidence="3" type="ORF">G7Y89_g10777</name>
</gene>
<keyword evidence="1" id="KW-0175">Coiled coil</keyword>
<accession>A0A8H4W0L8</accession>
<organism evidence="3 4">
    <name type="scientific">Cudoniella acicularis</name>
    <dbReference type="NCBI Taxonomy" id="354080"/>
    <lineage>
        <taxon>Eukaryota</taxon>
        <taxon>Fungi</taxon>
        <taxon>Dikarya</taxon>
        <taxon>Ascomycota</taxon>
        <taxon>Pezizomycotina</taxon>
        <taxon>Leotiomycetes</taxon>
        <taxon>Helotiales</taxon>
        <taxon>Tricladiaceae</taxon>
        <taxon>Cudoniella</taxon>
    </lineage>
</organism>
<feature type="compositionally biased region" description="Polar residues" evidence="2">
    <location>
        <begin position="186"/>
        <end position="196"/>
    </location>
</feature>
<reference evidence="3 4" key="1">
    <citation type="submission" date="2020-03" db="EMBL/GenBank/DDBJ databases">
        <title>Draft Genome Sequence of Cudoniella acicularis.</title>
        <authorList>
            <person name="Buettner E."/>
            <person name="Kellner H."/>
        </authorList>
    </citation>
    <scope>NUCLEOTIDE SEQUENCE [LARGE SCALE GENOMIC DNA]</scope>
    <source>
        <strain evidence="3 4">DSM 108380</strain>
    </source>
</reference>
<keyword evidence="4" id="KW-1185">Reference proteome</keyword>
<comment type="caution">
    <text evidence="3">The sequence shown here is derived from an EMBL/GenBank/DDBJ whole genome shotgun (WGS) entry which is preliminary data.</text>
</comment>
<protein>
    <submittedName>
        <fullName evidence="3">Uncharacterized protein</fullName>
    </submittedName>
</protein>
<evidence type="ECO:0000256" key="1">
    <source>
        <dbReference type="SAM" id="Coils"/>
    </source>
</evidence>